<dbReference type="InterPro" id="IPR028012">
    <property type="entry name" value="Rua1_C"/>
</dbReference>
<feature type="domain" description="Transcription regulator Rua1 C-terminal" evidence="2">
    <location>
        <begin position="200"/>
        <end position="333"/>
    </location>
</feature>
<dbReference type="Pfam" id="PF14616">
    <property type="entry name" value="Rua1_C"/>
    <property type="match status" value="1"/>
</dbReference>
<dbReference type="PANTHER" id="PTHR28125:SF2">
    <property type="entry name" value="MEIOTIC EXPRESSION UP-REGULATED PROTEIN 26"/>
    <property type="match status" value="1"/>
</dbReference>
<dbReference type="EMBL" id="MBFS01000004">
    <property type="protein sequence ID" value="PVV05443.1"/>
    <property type="molecule type" value="Genomic_DNA"/>
</dbReference>
<sequence>MHYYSRKDPTESPMNADERDANSTDPTLKDYIFFPGTNAPPVNLNLSQIQLYTDKSEQTSRDIIPKGGELLYLNRYPDGYGYSDPKYNIGASLNSGPYFHDSSNYNFLNNNYAYSINPSLNPIYFPIDITELNNEYILNPTTKMHTKQRNIASSGNYIDLEPLFSKNNDPQNNISRNSTNNPMFVMSSYETKPVNIFESTDNCYTPKSVRGTGMSKEAKCELCSKKGTEKWLKTKCSAYWYHMNYFHGISSITGKPYMDPMTYRIAQIPVVKKKRNSPEKLSKELRETEILYFKHTKQALCGYCREWVNVESERNAPVNVPEIYWWKHAQKCHKKYILNETKN</sequence>
<dbReference type="PANTHER" id="PTHR28125">
    <property type="entry name" value="MEIOTIC EXPRESSION UP-REGULATED PROTEIN 26"/>
    <property type="match status" value="1"/>
</dbReference>
<feature type="region of interest" description="Disordered" evidence="1">
    <location>
        <begin position="1"/>
        <end position="24"/>
    </location>
</feature>
<evidence type="ECO:0000313" key="3">
    <source>
        <dbReference type="EMBL" id="PVV05443.1"/>
    </source>
</evidence>
<evidence type="ECO:0000313" key="4">
    <source>
        <dbReference type="Proteomes" id="UP000245609"/>
    </source>
</evidence>
<dbReference type="STRING" id="133381.A0A2T9ZLG9"/>
<dbReference type="AlphaFoldDB" id="A0A2T9ZLG9"/>
<reference evidence="3 4" key="1">
    <citation type="journal article" date="2018" name="MBio">
        <title>Comparative Genomics Reveals the Core Gene Toolbox for the Fungus-Insect Symbiosis.</title>
        <authorList>
            <person name="Wang Y."/>
            <person name="Stata M."/>
            <person name="Wang W."/>
            <person name="Stajich J.E."/>
            <person name="White M.M."/>
            <person name="Moncalvo J.M."/>
        </authorList>
    </citation>
    <scope>NUCLEOTIDE SEQUENCE [LARGE SCALE GENOMIC DNA]</scope>
    <source>
        <strain evidence="3 4">SC-DP-2</strain>
    </source>
</reference>
<feature type="compositionally biased region" description="Basic and acidic residues" evidence="1">
    <location>
        <begin position="1"/>
        <end position="22"/>
    </location>
</feature>
<proteinExistence type="predicted"/>
<evidence type="ECO:0000256" key="1">
    <source>
        <dbReference type="SAM" id="MobiDB-lite"/>
    </source>
</evidence>
<evidence type="ECO:0000259" key="2">
    <source>
        <dbReference type="Pfam" id="PF14616"/>
    </source>
</evidence>
<comment type="caution">
    <text evidence="3">The sequence shown here is derived from an EMBL/GenBank/DDBJ whole genome shotgun (WGS) entry which is preliminary data.</text>
</comment>
<gene>
    <name evidence="3" type="ORF">BB560_000037</name>
</gene>
<name>A0A2T9ZLG9_9FUNG</name>
<dbReference type="Proteomes" id="UP000245609">
    <property type="component" value="Unassembled WGS sequence"/>
</dbReference>
<keyword evidence="4" id="KW-1185">Reference proteome</keyword>
<protein>
    <recommendedName>
        <fullName evidence="2">Transcription regulator Rua1 C-terminal domain-containing protein</fullName>
    </recommendedName>
</protein>
<dbReference type="OrthoDB" id="5595379at2759"/>
<accession>A0A2T9ZLG9</accession>
<organism evidence="3 4">
    <name type="scientific">Smittium megazygosporum</name>
    <dbReference type="NCBI Taxonomy" id="133381"/>
    <lineage>
        <taxon>Eukaryota</taxon>
        <taxon>Fungi</taxon>
        <taxon>Fungi incertae sedis</taxon>
        <taxon>Zoopagomycota</taxon>
        <taxon>Kickxellomycotina</taxon>
        <taxon>Harpellomycetes</taxon>
        <taxon>Harpellales</taxon>
        <taxon>Legeriomycetaceae</taxon>
        <taxon>Smittium</taxon>
    </lineage>
</organism>